<protein>
    <recommendedName>
        <fullName evidence="4">Sulfatase</fullName>
    </recommendedName>
</protein>
<evidence type="ECO:0000313" key="2">
    <source>
        <dbReference type="EMBL" id="ELY95612.1"/>
    </source>
</evidence>
<sequence>MRTNLRAWAREMASHFRESPTRAPLYVLYSWYLLLWFGITSRRQVGTNVYDREWDVLVVLDACRTDTLREVADEYEFITAVDEQWSVGSHSAEWLAQTFSTDYRSEIERTRYITSNPHARRVLEQRMEPPVNNTTPVDFTRWDIADPDSFEALEMVWEDHLDDTYRVTLPETMTDHAIHASRTHDPDRLIVHYMQPHLPYLGPALAEGREPTELERQGYEKLQSGEADRKAVYTAYKETLRLVLDEVEELIANIDADRVAITADHGEEFGEVSAYGHPEGFPHPIVRKVPWIETTAQDRGTREPQVESDTERGERVDIEEHLKDLGYR</sequence>
<name>M0ACL6_9EURY</name>
<evidence type="ECO:0000313" key="3">
    <source>
        <dbReference type="Proteomes" id="UP000011648"/>
    </source>
</evidence>
<dbReference type="SUPFAM" id="SSF53649">
    <property type="entry name" value="Alkaline phosphatase-like"/>
    <property type="match status" value="1"/>
</dbReference>
<feature type="region of interest" description="Disordered" evidence="1">
    <location>
        <begin position="293"/>
        <end position="328"/>
    </location>
</feature>
<feature type="compositionally biased region" description="Basic and acidic residues" evidence="1">
    <location>
        <begin position="299"/>
        <end position="328"/>
    </location>
</feature>
<keyword evidence="3" id="KW-1185">Reference proteome</keyword>
<dbReference type="OrthoDB" id="100846at2157"/>
<dbReference type="Gene3D" id="3.40.720.10">
    <property type="entry name" value="Alkaline Phosphatase, subunit A"/>
    <property type="match status" value="1"/>
</dbReference>
<organism evidence="2 3">
    <name type="scientific">Natrialba taiwanensis DSM 12281</name>
    <dbReference type="NCBI Taxonomy" id="1230458"/>
    <lineage>
        <taxon>Archaea</taxon>
        <taxon>Methanobacteriati</taxon>
        <taxon>Methanobacteriota</taxon>
        <taxon>Stenosarchaea group</taxon>
        <taxon>Halobacteria</taxon>
        <taxon>Halobacteriales</taxon>
        <taxon>Natrialbaceae</taxon>
        <taxon>Natrialba</taxon>
    </lineage>
</organism>
<evidence type="ECO:0008006" key="4">
    <source>
        <dbReference type="Google" id="ProtNLM"/>
    </source>
</evidence>
<dbReference type="STRING" id="1230458.C484_04985"/>
<dbReference type="AlphaFoldDB" id="M0ACL6"/>
<dbReference type="Proteomes" id="UP000011648">
    <property type="component" value="Unassembled WGS sequence"/>
</dbReference>
<dbReference type="EMBL" id="AOIL01000013">
    <property type="protein sequence ID" value="ELY95612.1"/>
    <property type="molecule type" value="Genomic_DNA"/>
</dbReference>
<reference evidence="2 3" key="1">
    <citation type="journal article" date="2014" name="PLoS Genet.">
        <title>Phylogenetically driven sequencing of extremely halophilic archaea reveals strategies for static and dynamic osmo-response.</title>
        <authorList>
            <person name="Becker E.A."/>
            <person name="Seitzer P.M."/>
            <person name="Tritt A."/>
            <person name="Larsen D."/>
            <person name="Krusor M."/>
            <person name="Yao A.I."/>
            <person name="Wu D."/>
            <person name="Madern D."/>
            <person name="Eisen J.A."/>
            <person name="Darling A.E."/>
            <person name="Facciotti M.T."/>
        </authorList>
    </citation>
    <scope>NUCLEOTIDE SEQUENCE [LARGE SCALE GENOMIC DNA]</scope>
    <source>
        <strain evidence="2 3">DSM 12281</strain>
    </source>
</reference>
<proteinExistence type="predicted"/>
<evidence type="ECO:0000256" key="1">
    <source>
        <dbReference type="SAM" id="MobiDB-lite"/>
    </source>
</evidence>
<gene>
    <name evidence="2" type="ORF">C484_04985</name>
</gene>
<accession>M0ACL6</accession>
<dbReference type="InterPro" id="IPR017850">
    <property type="entry name" value="Alkaline_phosphatase_core_sf"/>
</dbReference>
<dbReference type="PATRIC" id="fig|1230458.4.peg.1010"/>
<comment type="caution">
    <text evidence="2">The sequence shown here is derived from an EMBL/GenBank/DDBJ whole genome shotgun (WGS) entry which is preliminary data.</text>
</comment>